<dbReference type="EC" id="2.1.1.222" evidence="2"/>
<organism evidence="2 3">
    <name type="scientific">Paractinoplanes rhizophilus</name>
    <dbReference type="NCBI Taxonomy" id="1416877"/>
    <lineage>
        <taxon>Bacteria</taxon>
        <taxon>Bacillati</taxon>
        <taxon>Actinomycetota</taxon>
        <taxon>Actinomycetes</taxon>
        <taxon>Micromonosporales</taxon>
        <taxon>Micromonosporaceae</taxon>
        <taxon>Paractinoplanes</taxon>
    </lineage>
</organism>
<protein>
    <submittedName>
        <fullName evidence="2">Class I SAM-dependent methyltransferase</fullName>
        <ecNumber evidence="2">2.1.1.222</ecNumber>
        <ecNumber evidence="2">2.1.1.64</ecNumber>
    </submittedName>
</protein>
<dbReference type="RefSeq" id="WP_378977567.1">
    <property type="nucleotide sequence ID" value="NZ_JBHTBJ010000062.1"/>
</dbReference>
<dbReference type="EMBL" id="JBHTBJ010000062">
    <property type="protein sequence ID" value="MFC7279847.1"/>
    <property type="molecule type" value="Genomic_DNA"/>
</dbReference>
<dbReference type="GO" id="GO:0061542">
    <property type="term" value="F:3-demethylubiquinol 3-O-methyltransferase activity"/>
    <property type="evidence" value="ECO:0007669"/>
    <property type="project" value="UniProtKB-EC"/>
</dbReference>
<dbReference type="GO" id="GO:0102208">
    <property type="term" value="F:2-polyprenyl-6-hydroxyphenol methylase activity"/>
    <property type="evidence" value="ECO:0007669"/>
    <property type="project" value="UniProtKB-EC"/>
</dbReference>
<dbReference type="Proteomes" id="UP001596548">
    <property type="component" value="Unassembled WGS sequence"/>
</dbReference>
<dbReference type="InterPro" id="IPR029063">
    <property type="entry name" value="SAM-dependent_MTases_sf"/>
</dbReference>
<reference evidence="3" key="1">
    <citation type="journal article" date="2019" name="Int. J. Syst. Evol. Microbiol.">
        <title>The Global Catalogue of Microorganisms (GCM) 10K type strain sequencing project: providing services to taxonomists for standard genome sequencing and annotation.</title>
        <authorList>
            <consortium name="The Broad Institute Genomics Platform"/>
            <consortium name="The Broad Institute Genome Sequencing Center for Infectious Disease"/>
            <person name="Wu L."/>
            <person name="Ma J."/>
        </authorList>
    </citation>
    <scope>NUCLEOTIDE SEQUENCE [LARGE SCALE GENOMIC DNA]</scope>
    <source>
        <strain evidence="3">XZYJT-10</strain>
    </source>
</reference>
<keyword evidence="2" id="KW-0489">Methyltransferase</keyword>
<dbReference type="SUPFAM" id="SSF53335">
    <property type="entry name" value="S-adenosyl-L-methionine-dependent methyltransferases"/>
    <property type="match status" value="1"/>
</dbReference>
<proteinExistence type="predicted"/>
<name>A0ABW2I4X4_9ACTN</name>
<dbReference type="GO" id="GO:0032259">
    <property type="term" value="P:methylation"/>
    <property type="evidence" value="ECO:0007669"/>
    <property type="project" value="UniProtKB-KW"/>
</dbReference>
<accession>A0ABW2I4X4</accession>
<evidence type="ECO:0000313" key="2">
    <source>
        <dbReference type="EMBL" id="MFC7279847.1"/>
    </source>
</evidence>
<dbReference type="Pfam" id="PF13489">
    <property type="entry name" value="Methyltransf_23"/>
    <property type="match status" value="1"/>
</dbReference>
<sequence>MRPAKGNHPTSSDGDTDGRDLDGTGGRDGSLSLDFGRLKDHVLAAIPYLATVAHLRRGYATHADGGDVAQWGSRRTVVRHVANYSAAAMLAEQLCPGARHVLDVGCGTAAVAGWLAGQLSVPLHLHDRDAAVLAVADRALRPASISTDLAAAPCADVVTAMEVIEHVERPAQAAFVRQVFSRVSDGGLLVLSTPDESRYPRGTSAYRPHVGTLTLPGLRELLVAGTGRHPVVWRIEGGAFSPSVVRRYSEWTMNHVLPLDLTRKGLSRLPRSGPPDGRGGRALDRLCRIRVGTLTDDGTGLIALVLK</sequence>
<gene>
    <name evidence="2" type="ORF">ACFQS1_38315</name>
</gene>
<keyword evidence="2" id="KW-0808">Transferase</keyword>
<dbReference type="Gene3D" id="3.40.50.150">
    <property type="entry name" value="Vaccinia Virus protein VP39"/>
    <property type="match status" value="1"/>
</dbReference>
<comment type="caution">
    <text evidence="2">The sequence shown here is derived from an EMBL/GenBank/DDBJ whole genome shotgun (WGS) entry which is preliminary data.</text>
</comment>
<feature type="region of interest" description="Disordered" evidence="1">
    <location>
        <begin position="1"/>
        <end position="25"/>
    </location>
</feature>
<keyword evidence="3" id="KW-1185">Reference proteome</keyword>
<dbReference type="EC" id="2.1.1.64" evidence="2"/>
<evidence type="ECO:0000313" key="3">
    <source>
        <dbReference type="Proteomes" id="UP001596548"/>
    </source>
</evidence>
<evidence type="ECO:0000256" key="1">
    <source>
        <dbReference type="SAM" id="MobiDB-lite"/>
    </source>
</evidence>